<dbReference type="PANTHER" id="PTHR16214">
    <property type="entry name" value="TRANSMEMBRANE PROTEIN 260"/>
    <property type="match status" value="1"/>
</dbReference>
<gene>
    <name evidence="2" type="ORF">ENQ20_07720</name>
</gene>
<protein>
    <submittedName>
        <fullName evidence="2">DUF2723 domain-containing protein</fullName>
    </submittedName>
</protein>
<dbReference type="InterPro" id="IPR021280">
    <property type="entry name" value="TMEM260-like"/>
</dbReference>
<keyword evidence="1" id="KW-1133">Transmembrane helix</keyword>
<feature type="transmembrane region" description="Helical" evidence="1">
    <location>
        <begin position="319"/>
        <end position="338"/>
    </location>
</feature>
<evidence type="ECO:0000313" key="2">
    <source>
        <dbReference type="EMBL" id="HDX31368.1"/>
    </source>
</evidence>
<proteinExistence type="predicted"/>
<feature type="transmembrane region" description="Helical" evidence="1">
    <location>
        <begin position="107"/>
        <end position="127"/>
    </location>
</feature>
<dbReference type="PANTHER" id="PTHR16214:SF3">
    <property type="entry name" value="TRANSMEMBRANE PROTEIN 260"/>
    <property type="match status" value="1"/>
</dbReference>
<evidence type="ECO:0000256" key="1">
    <source>
        <dbReference type="SAM" id="Phobius"/>
    </source>
</evidence>
<keyword evidence="1" id="KW-0812">Transmembrane</keyword>
<feature type="transmembrane region" description="Helical" evidence="1">
    <location>
        <begin position="159"/>
        <end position="176"/>
    </location>
</feature>
<feature type="transmembrane region" description="Helical" evidence="1">
    <location>
        <begin position="377"/>
        <end position="394"/>
    </location>
</feature>
<reference evidence="2" key="1">
    <citation type="journal article" date="2020" name="mSystems">
        <title>Genome- and Community-Level Interaction Insights into Carbon Utilization and Element Cycling Functions of Hydrothermarchaeota in Hydrothermal Sediment.</title>
        <authorList>
            <person name="Zhou Z."/>
            <person name="Liu Y."/>
            <person name="Xu W."/>
            <person name="Pan J."/>
            <person name="Luo Z.H."/>
            <person name="Li M."/>
        </authorList>
    </citation>
    <scope>NUCLEOTIDE SEQUENCE [LARGE SCALE GENOMIC DNA]</scope>
    <source>
        <strain evidence="2">SpSt-289</strain>
    </source>
</reference>
<organism evidence="2">
    <name type="scientific">Caldilinea aerophila</name>
    <dbReference type="NCBI Taxonomy" id="133453"/>
    <lineage>
        <taxon>Bacteria</taxon>
        <taxon>Bacillati</taxon>
        <taxon>Chloroflexota</taxon>
        <taxon>Caldilineae</taxon>
        <taxon>Caldilineales</taxon>
        <taxon>Caldilineaceae</taxon>
        <taxon>Caldilinea</taxon>
    </lineage>
</organism>
<accession>A0A7C1JWE7</accession>
<dbReference type="InterPro" id="IPR052724">
    <property type="entry name" value="GT117_domain-containing"/>
</dbReference>
<keyword evidence="1" id="KW-0472">Membrane</keyword>
<feature type="transmembrane region" description="Helical" evidence="1">
    <location>
        <begin position="25"/>
        <end position="44"/>
    </location>
</feature>
<name>A0A7C1JWE7_9CHLR</name>
<dbReference type="AlphaFoldDB" id="A0A7C1JWE7"/>
<feature type="transmembrane region" description="Helical" evidence="1">
    <location>
        <begin position="262"/>
        <end position="283"/>
    </location>
</feature>
<feature type="transmembrane region" description="Helical" evidence="1">
    <location>
        <begin position="345"/>
        <end position="365"/>
    </location>
</feature>
<sequence>MHRFTGRPASGCIVSSLFGARRESVSVYVAGVAAACIALLLYLFSLAPGLTWSHQGADGGELLAAAVVNGVPHPPGYPLYTMVLRQWLAFVGWAAPTSDLAWRGNLLSALFGAASVYVTVLVTAHLVKEDPLRWLWGLLAGLAWMVSPLLWSQSIITEVYSLHALLVALLGWAVLVKPLRPRHIVATVALGVAHHLTFLLLLPGALYALRAPRIGTRRWVEPLWALGIGVVLGALFYIRIPLAASVGPPPINWGYADNWEGFIWLVTGAAYRGYLVGASMGAVLQRITTWAYVVTEQFTPVGLALGFIGLAIWDRTAPALRTFSLWWIAPISVYAILYQTRDSEIYLLPVVWLLSIAMTVGLKSATEWLNVRFTLRASHVLGLFVVLSIALLVITRWEAIALRNDAEARTYLRRVATELEPQSIVVTLNDRETFAVWYGVWGDGLLMKTALGLIPVNESLYQFAWYRRLQHELYPDMPGIDVSVPHLVEVYAGRRPIYFAEAPAWLDSNRLKKVGPLWRLNE</sequence>
<dbReference type="EMBL" id="DSMG01000083">
    <property type="protein sequence ID" value="HDX31368.1"/>
    <property type="molecule type" value="Genomic_DNA"/>
</dbReference>
<feature type="transmembrane region" description="Helical" evidence="1">
    <location>
        <begin position="182"/>
        <end position="202"/>
    </location>
</feature>
<feature type="transmembrane region" description="Helical" evidence="1">
    <location>
        <begin position="223"/>
        <end position="242"/>
    </location>
</feature>
<comment type="caution">
    <text evidence="2">The sequence shown here is derived from an EMBL/GenBank/DDBJ whole genome shotgun (WGS) entry which is preliminary data.</text>
</comment>
<feature type="transmembrane region" description="Helical" evidence="1">
    <location>
        <begin position="133"/>
        <end position="152"/>
    </location>
</feature>
<feature type="transmembrane region" description="Helical" evidence="1">
    <location>
        <begin position="290"/>
        <end position="313"/>
    </location>
</feature>
<dbReference type="Pfam" id="PF11028">
    <property type="entry name" value="TMEM260-like"/>
    <property type="match status" value="1"/>
</dbReference>